<gene>
    <name evidence="1" type="ORF">dnm_087260</name>
</gene>
<accession>A0A975GT26</accession>
<dbReference type="EMBL" id="CP061800">
    <property type="protein sequence ID" value="QTA92639.1"/>
    <property type="molecule type" value="Genomic_DNA"/>
</dbReference>
<organism evidence="1 2">
    <name type="scientific">Desulfonema magnum</name>
    <dbReference type="NCBI Taxonomy" id="45655"/>
    <lineage>
        <taxon>Bacteria</taxon>
        <taxon>Pseudomonadati</taxon>
        <taxon>Thermodesulfobacteriota</taxon>
        <taxon>Desulfobacteria</taxon>
        <taxon>Desulfobacterales</taxon>
        <taxon>Desulfococcaceae</taxon>
        <taxon>Desulfonema</taxon>
    </lineage>
</organism>
<proteinExistence type="predicted"/>
<dbReference type="KEGG" id="dmm:dnm_087260"/>
<dbReference type="AlphaFoldDB" id="A0A975GT26"/>
<evidence type="ECO:0000313" key="1">
    <source>
        <dbReference type="EMBL" id="QTA92639.1"/>
    </source>
</evidence>
<keyword evidence="2" id="KW-1185">Reference proteome</keyword>
<evidence type="ECO:0000313" key="2">
    <source>
        <dbReference type="Proteomes" id="UP000663722"/>
    </source>
</evidence>
<dbReference type="Proteomes" id="UP000663722">
    <property type="component" value="Chromosome"/>
</dbReference>
<protein>
    <submittedName>
        <fullName evidence="1">Uncharacterized protein</fullName>
    </submittedName>
</protein>
<sequence>MQKWIGTDFLHPHDIPERSAKMERRNGADFLHPYDIPMNSGDTLLNY</sequence>
<name>A0A975GT26_9BACT</name>
<reference evidence="1" key="1">
    <citation type="journal article" date="2021" name="Microb. Physiol.">
        <title>Proteogenomic Insights into the Physiology of Marine, Sulfate-Reducing, Filamentous Desulfonema limicola and Desulfonema magnum.</title>
        <authorList>
            <person name="Schnaars V."/>
            <person name="Wohlbrand L."/>
            <person name="Scheve S."/>
            <person name="Hinrichs C."/>
            <person name="Reinhardt R."/>
            <person name="Rabus R."/>
        </authorList>
    </citation>
    <scope>NUCLEOTIDE SEQUENCE</scope>
    <source>
        <strain evidence="1">4be13</strain>
    </source>
</reference>